<feature type="domain" description="N-acetyltransferase" evidence="3">
    <location>
        <begin position="15"/>
        <end position="151"/>
    </location>
</feature>
<dbReference type="InterPro" id="IPR050680">
    <property type="entry name" value="YpeA/RimI_acetyltransf"/>
</dbReference>
<dbReference type="GO" id="GO:0016747">
    <property type="term" value="F:acyltransferase activity, transferring groups other than amino-acyl groups"/>
    <property type="evidence" value="ECO:0007669"/>
    <property type="project" value="InterPro"/>
</dbReference>
<keyword evidence="1 4" id="KW-0808">Transferase</keyword>
<dbReference type="Proteomes" id="UP000502248">
    <property type="component" value="Chromosome"/>
</dbReference>
<dbReference type="InterPro" id="IPR000182">
    <property type="entry name" value="GNAT_dom"/>
</dbReference>
<dbReference type="SUPFAM" id="SSF55729">
    <property type="entry name" value="Acyl-CoA N-acyltransferases (Nat)"/>
    <property type="match status" value="1"/>
</dbReference>
<evidence type="ECO:0000313" key="5">
    <source>
        <dbReference type="Proteomes" id="UP000502248"/>
    </source>
</evidence>
<dbReference type="PANTHER" id="PTHR43420">
    <property type="entry name" value="ACETYLTRANSFERASE"/>
    <property type="match status" value="1"/>
</dbReference>
<evidence type="ECO:0000259" key="3">
    <source>
        <dbReference type="PROSITE" id="PS51186"/>
    </source>
</evidence>
<gene>
    <name evidence="4" type="ORF">HH215_14770</name>
</gene>
<dbReference type="Gene3D" id="3.40.630.30">
    <property type="match status" value="1"/>
</dbReference>
<evidence type="ECO:0000256" key="2">
    <source>
        <dbReference type="ARBA" id="ARBA00023315"/>
    </source>
</evidence>
<keyword evidence="2" id="KW-0012">Acyltransferase</keyword>
<dbReference type="KEGG" id="cheb:HH215_14770"/>
<dbReference type="PROSITE" id="PS51186">
    <property type="entry name" value="GNAT"/>
    <property type="match status" value="1"/>
</dbReference>
<keyword evidence="5" id="KW-1185">Reference proteome</keyword>
<name>A0A7Z2ZLS2_9BACL</name>
<organism evidence="4 5">
    <name type="scientific">Cohnella herbarum</name>
    <dbReference type="NCBI Taxonomy" id="2728023"/>
    <lineage>
        <taxon>Bacteria</taxon>
        <taxon>Bacillati</taxon>
        <taxon>Bacillota</taxon>
        <taxon>Bacilli</taxon>
        <taxon>Bacillales</taxon>
        <taxon>Paenibacillaceae</taxon>
        <taxon>Cohnella</taxon>
    </lineage>
</organism>
<protein>
    <submittedName>
        <fullName evidence="4">GNAT family N-acetyltransferase</fullName>
    </submittedName>
</protein>
<dbReference type="CDD" id="cd04301">
    <property type="entry name" value="NAT_SF"/>
    <property type="match status" value="1"/>
</dbReference>
<dbReference type="EMBL" id="CP051680">
    <property type="protein sequence ID" value="QJD84308.1"/>
    <property type="molecule type" value="Genomic_DNA"/>
</dbReference>
<sequence>MSINAVNIKRRDIAEEVWALQHSAYRIEAQLIGVSDLPPLQDTVQTLQACEETFLGYMDAEGELLGAVSFERDRLGKYSICRLMVHPEHMRRGIGGALLEHLLRELPHSATCSVTAEIRNLPAIALYERFGFARHDTFKPIPGIEMVRLVRKPRGN</sequence>
<dbReference type="RefSeq" id="WP_169280592.1">
    <property type="nucleotide sequence ID" value="NZ_CP051680.1"/>
</dbReference>
<accession>A0A7Z2ZLS2</accession>
<dbReference type="InterPro" id="IPR016181">
    <property type="entry name" value="Acyl_CoA_acyltransferase"/>
</dbReference>
<evidence type="ECO:0000313" key="4">
    <source>
        <dbReference type="EMBL" id="QJD84308.1"/>
    </source>
</evidence>
<reference evidence="4 5" key="1">
    <citation type="submission" date="2020-04" db="EMBL/GenBank/DDBJ databases">
        <title>Genome sequencing of novel species.</title>
        <authorList>
            <person name="Heo J."/>
            <person name="Kim S.-J."/>
            <person name="Kim J.-S."/>
            <person name="Hong S.-B."/>
            <person name="Kwon S.-W."/>
        </authorList>
    </citation>
    <scope>NUCLEOTIDE SEQUENCE [LARGE SCALE GENOMIC DNA]</scope>
    <source>
        <strain evidence="4 5">MFER-1</strain>
    </source>
</reference>
<proteinExistence type="predicted"/>
<dbReference type="Pfam" id="PF00583">
    <property type="entry name" value="Acetyltransf_1"/>
    <property type="match status" value="1"/>
</dbReference>
<dbReference type="AlphaFoldDB" id="A0A7Z2ZLS2"/>
<evidence type="ECO:0000256" key="1">
    <source>
        <dbReference type="ARBA" id="ARBA00022679"/>
    </source>
</evidence>